<comment type="similarity">
    <text evidence="1">Belongs to the UPF0252 family.</text>
</comment>
<feature type="transmembrane region" description="Helical" evidence="2">
    <location>
        <begin position="63"/>
        <end position="85"/>
    </location>
</feature>
<dbReference type="RefSeq" id="WP_135389500.1">
    <property type="nucleotide sequence ID" value="NZ_PGGK01000005.1"/>
</dbReference>
<organism evidence="4 5">
    <name type="scientific">Methanolobus halotolerans</name>
    <dbReference type="NCBI Taxonomy" id="2052935"/>
    <lineage>
        <taxon>Archaea</taxon>
        <taxon>Methanobacteriati</taxon>
        <taxon>Methanobacteriota</taxon>
        <taxon>Stenosarchaea group</taxon>
        <taxon>Methanomicrobia</taxon>
        <taxon>Methanosarcinales</taxon>
        <taxon>Methanosarcinaceae</taxon>
        <taxon>Methanolobus</taxon>
    </lineage>
</organism>
<keyword evidence="2" id="KW-1133">Transmembrane helix</keyword>
<keyword evidence="2" id="KW-0472">Membrane</keyword>
<sequence>MRKSLIHFFDTHQLNVTNEDVIASKPYSSQLKGKNNIQTITNILEWQENNIEYWFERAESSMLIYIATIYIAVSLLMFFMLGMGLNAPQTLIYFIASVFIITIIYLLIPNKIVITVFFVLYAIAFLYILNSHGIKIPLIYFVFGGIIGIIIGALVEKFFIYAHYFHKKSLPSSLRRIFEMLELTLEIKLPLSKLLDYKTAICRDYAILSAVFLINSKTEPYYVLIRKHVATAVKINDYFYVIDQQLPLRQLDKWLADNKKSNCRLYKVHFKDDADKANVEFIQKYSRKNKKSCPPNIQKIEHDVNQHFTAKDGSCHESFKIHINKKAVYFYDEVTHLSVVRMIIKEIEKQFCNNVSQISRVEIKEENEGLIVDVYY</sequence>
<comment type="caution">
    <text evidence="4">The sequence shown here is derived from an EMBL/GenBank/DDBJ whole genome shotgun (WGS) entry which is preliminary data.</text>
</comment>
<protein>
    <recommendedName>
        <fullName evidence="3">Transglutaminase-like domain-containing protein</fullName>
    </recommendedName>
</protein>
<evidence type="ECO:0000256" key="2">
    <source>
        <dbReference type="SAM" id="Phobius"/>
    </source>
</evidence>
<feature type="transmembrane region" description="Helical" evidence="2">
    <location>
        <begin position="138"/>
        <end position="160"/>
    </location>
</feature>
<evidence type="ECO:0000259" key="3">
    <source>
        <dbReference type="Pfam" id="PF04473"/>
    </source>
</evidence>
<evidence type="ECO:0000313" key="4">
    <source>
        <dbReference type="EMBL" id="TGC09461.1"/>
    </source>
</evidence>
<feature type="transmembrane region" description="Helical" evidence="2">
    <location>
        <begin position="91"/>
        <end position="108"/>
    </location>
</feature>
<keyword evidence="5" id="KW-1185">Reference proteome</keyword>
<dbReference type="AlphaFoldDB" id="A0A4E0QRW6"/>
<evidence type="ECO:0000256" key="1">
    <source>
        <dbReference type="ARBA" id="ARBA00007458"/>
    </source>
</evidence>
<dbReference type="OrthoDB" id="86147at2157"/>
<feature type="domain" description="Transglutaminase-like" evidence="3">
    <location>
        <begin position="28"/>
        <end position="266"/>
    </location>
</feature>
<name>A0A4E0QRW6_9EURY</name>
<dbReference type="EMBL" id="PGGK01000005">
    <property type="protein sequence ID" value="TGC09461.1"/>
    <property type="molecule type" value="Genomic_DNA"/>
</dbReference>
<evidence type="ECO:0000313" key="5">
    <source>
        <dbReference type="Proteomes" id="UP000297295"/>
    </source>
</evidence>
<keyword evidence="2" id="KW-0812">Transmembrane</keyword>
<dbReference type="Pfam" id="PF04473">
    <property type="entry name" value="DUF553"/>
    <property type="match status" value="1"/>
</dbReference>
<proteinExistence type="inferred from homology"/>
<dbReference type="Proteomes" id="UP000297295">
    <property type="component" value="Unassembled WGS sequence"/>
</dbReference>
<dbReference type="InterPro" id="IPR007562">
    <property type="entry name" value="Transglutaminase-like_domain"/>
</dbReference>
<accession>A0A4E0QRW6</accession>
<reference evidence="4 5" key="1">
    <citation type="submission" date="2017-11" db="EMBL/GenBank/DDBJ databases">
        <title>Isolation and Characterization of Methanogenic Archaea from Saline Meromictic Lake at Siberia.</title>
        <authorList>
            <person name="Shen Y."/>
            <person name="Huang H.-H."/>
            <person name="Lai M.-C."/>
            <person name="Chen S.-C."/>
        </authorList>
    </citation>
    <scope>NUCLEOTIDE SEQUENCE [LARGE SCALE GENOMIC DNA]</scope>
    <source>
        <strain evidence="4 5">SY-01</strain>
    </source>
</reference>
<gene>
    <name evidence="4" type="ORF">CUN85_06425</name>
</gene>
<feature type="transmembrane region" description="Helical" evidence="2">
    <location>
        <begin position="113"/>
        <end position="132"/>
    </location>
</feature>